<feature type="compositionally biased region" description="Basic residues" evidence="1">
    <location>
        <begin position="69"/>
        <end position="88"/>
    </location>
</feature>
<feature type="non-terminal residue" evidence="2">
    <location>
        <position position="1"/>
    </location>
</feature>
<protein>
    <submittedName>
        <fullName evidence="2">BUG/TctC family periplasmic protein</fullName>
    </submittedName>
</protein>
<gene>
    <name evidence="2" type="ORF">AVDCRST_MAG27-1398</name>
</gene>
<name>A0A6J4HZA3_9PROT</name>
<feature type="compositionally biased region" description="Basic residues" evidence="1">
    <location>
        <begin position="286"/>
        <end position="306"/>
    </location>
</feature>
<accession>A0A6J4HZA3</accession>
<feature type="compositionally biased region" description="Basic residues" evidence="1">
    <location>
        <begin position="153"/>
        <end position="163"/>
    </location>
</feature>
<evidence type="ECO:0000256" key="1">
    <source>
        <dbReference type="SAM" id="MobiDB-lite"/>
    </source>
</evidence>
<reference evidence="2" key="1">
    <citation type="submission" date="2020-02" db="EMBL/GenBank/DDBJ databases">
        <authorList>
            <person name="Meier V. D."/>
        </authorList>
    </citation>
    <scope>NUCLEOTIDE SEQUENCE</scope>
    <source>
        <strain evidence="2">AVDCRST_MAG27</strain>
    </source>
</reference>
<dbReference type="AlphaFoldDB" id="A0A6J4HZA3"/>
<sequence length="323" mass="35782">DDRPPASPGCPARRRVAGRPGPRAARRPAPAHHRRLRSRRHLRHRRPRRRRGGRRPARPAPGGGEPHRRQWLHRRRGRGPRPDRRLHRAAMPDGQHDHQPGSAGPAHSDRCRAGPGAGGECRPLQLRRGDRGPGAPSQPRGAAGGRPNPPRRAQLRQRRHRHGAAPLGRAVEAHGRGGHRPCLLSRRGAGGTRPHRRADRPAHHQSRRRHPPGAGRRAAPPGPRRRGRLAGIPRCPTPAPHRPRARGDRLVRHLRAPRHAARGGAALGRGDPHRPRGAGTAPAPARQRHRPRLRGARGLRPHHRPRPAGLGRDHPRRRHPRGV</sequence>
<proteinExistence type="predicted"/>
<feature type="compositionally biased region" description="Basic residues" evidence="1">
    <location>
        <begin position="24"/>
        <end position="57"/>
    </location>
</feature>
<evidence type="ECO:0000313" key="2">
    <source>
        <dbReference type="EMBL" id="CAA9237838.1"/>
    </source>
</evidence>
<feature type="region of interest" description="Disordered" evidence="1">
    <location>
        <begin position="1"/>
        <end position="323"/>
    </location>
</feature>
<feature type="compositionally biased region" description="Basic residues" evidence="1">
    <location>
        <begin position="193"/>
        <end position="211"/>
    </location>
</feature>
<organism evidence="2">
    <name type="scientific">uncultured Craurococcus sp</name>
    <dbReference type="NCBI Taxonomy" id="1135998"/>
    <lineage>
        <taxon>Bacteria</taxon>
        <taxon>Pseudomonadati</taxon>
        <taxon>Pseudomonadota</taxon>
        <taxon>Alphaproteobacteria</taxon>
        <taxon>Acetobacterales</taxon>
        <taxon>Acetobacteraceae</taxon>
        <taxon>Craurococcus</taxon>
        <taxon>environmental samples</taxon>
    </lineage>
</organism>
<feature type="compositionally biased region" description="Basic residues" evidence="1">
    <location>
        <begin position="314"/>
        <end position="323"/>
    </location>
</feature>
<dbReference type="EMBL" id="CADCTD010000050">
    <property type="protein sequence ID" value="CAA9237838.1"/>
    <property type="molecule type" value="Genomic_DNA"/>
</dbReference>
<feature type="non-terminal residue" evidence="2">
    <location>
        <position position="323"/>
    </location>
</feature>
<feature type="compositionally biased region" description="Basic residues" evidence="1">
    <location>
        <begin position="252"/>
        <end position="261"/>
    </location>
</feature>